<organism evidence="3 4">
    <name type="scientific">Caligus rogercresseyi</name>
    <name type="common">Sea louse</name>
    <dbReference type="NCBI Taxonomy" id="217165"/>
    <lineage>
        <taxon>Eukaryota</taxon>
        <taxon>Metazoa</taxon>
        <taxon>Ecdysozoa</taxon>
        <taxon>Arthropoda</taxon>
        <taxon>Crustacea</taxon>
        <taxon>Multicrustacea</taxon>
        <taxon>Hexanauplia</taxon>
        <taxon>Copepoda</taxon>
        <taxon>Siphonostomatoida</taxon>
        <taxon>Caligidae</taxon>
        <taxon>Caligus</taxon>
    </lineage>
</organism>
<feature type="domain" description="Resolvase HTH" evidence="2">
    <location>
        <begin position="8"/>
        <end position="36"/>
    </location>
</feature>
<dbReference type="EMBL" id="CP045900">
    <property type="protein sequence ID" value="QQP42248.1"/>
    <property type="molecule type" value="Genomic_DNA"/>
</dbReference>
<dbReference type="Pfam" id="PF02796">
    <property type="entry name" value="HTH_7"/>
    <property type="match status" value="1"/>
</dbReference>
<name>A0A7T8K0S0_CALRO</name>
<dbReference type="Proteomes" id="UP000595437">
    <property type="component" value="Chromosome 11"/>
</dbReference>
<dbReference type="InterPro" id="IPR006120">
    <property type="entry name" value="Resolvase_HTH_dom"/>
</dbReference>
<evidence type="ECO:0000313" key="3">
    <source>
        <dbReference type="EMBL" id="QQP42248.1"/>
    </source>
</evidence>
<comment type="subcellular location">
    <subcellularLocation>
        <location evidence="1">Nucleus</location>
    </subcellularLocation>
</comment>
<evidence type="ECO:0000259" key="2">
    <source>
        <dbReference type="Pfam" id="PF02796"/>
    </source>
</evidence>
<dbReference type="GO" id="GO:0005634">
    <property type="term" value="C:nucleus"/>
    <property type="evidence" value="ECO:0007669"/>
    <property type="project" value="UniProtKB-SubCell"/>
</dbReference>
<dbReference type="InterPro" id="IPR009057">
    <property type="entry name" value="Homeodomain-like_sf"/>
</dbReference>
<evidence type="ECO:0000313" key="4">
    <source>
        <dbReference type="Proteomes" id="UP000595437"/>
    </source>
</evidence>
<sequence>MERDRRVQVSTFLCAGKTPTDIAKQLNVARSTIYRINKKLDINQEVERKYGSDGKYKLKSQLICDVIQRAPTISMRAHTNDLGVDESTVRRAVKECGG</sequence>
<dbReference type="SUPFAM" id="SSF46689">
    <property type="entry name" value="Homeodomain-like"/>
    <property type="match status" value="1"/>
</dbReference>
<protein>
    <recommendedName>
        <fullName evidence="2">Resolvase HTH domain-containing protein</fullName>
    </recommendedName>
</protein>
<feature type="non-terminal residue" evidence="3">
    <location>
        <position position="98"/>
    </location>
</feature>
<reference evidence="4" key="1">
    <citation type="submission" date="2021-01" db="EMBL/GenBank/DDBJ databases">
        <title>Caligus Genome Assembly.</title>
        <authorList>
            <person name="Gallardo-Escarate C."/>
        </authorList>
    </citation>
    <scope>NUCLEOTIDE SEQUENCE [LARGE SCALE GENOMIC DNA]</scope>
</reference>
<dbReference type="GO" id="GO:0003677">
    <property type="term" value="F:DNA binding"/>
    <property type="evidence" value="ECO:0007669"/>
    <property type="project" value="InterPro"/>
</dbReference>
<dbReference type="Gene3D" id="1.10.10.60">
    <property type="entry name" value="Homeodomain-like"/>
    <property type="match status" value="1"/>
</dbReference>
<accession>A0A7T8K0S0</accession>
<gene>
    <name evidence="3" type="ORF">FKW44_016852</name>
</gene>
<keyword evidence="4" id="KW-1185">Reference proteome</keyword>
<proteinExistence type="predicted"/>
<dbReference type="AlphaFoldDB" id="A0A7T8K0S0"/>
<evidence type="ECO:0000256" key="1">
    <source>
        <dbReference type="ARBA" id="ARBA00004123"/>
    </source>
</evidence>
<dbReference type="GO" id="GO:0000150">
    <property type="term" value="F:DNA strand exchange activity"/>
    <property type="evidence" value="ECO:0007669"/>
    <property type="project" value="InterPro"/>
</dbReference>